<accession>A0A564ZHH8</accession>
<evidence type="ECO:0000259" key="1">
    <source>
        <dbReference type="Pfam" id="PF00733"/>
    </source>
</evidence>
<dbReference type="GO" id="GO:0006529">
    <property type="term" value="P:asparagine biosynthetic process"/>
    <property type="evidence" value="ECO:0007669"/>
    <property type="project" value="InterPro"/>
</dbReference>
<reference evidence="2 3" key="1">
    <citation type="submission" date="2019-07" db="EMBL/GenBank/DDBJ databases">
        <authorList>
            <person name="Cremers G."/>
        </authorList>
    </citation>
    <scope>NUCLEOTIDE SEQUENCE [LARGE SCALE GENOMIC DNA]</scope>
</reference>
<dbReference type="GO" id="GO:0004066">
    <property type="term" value="F:asparagine synthase (glutamine-hydrolyzing) activity"/>
    <property type="evidence" value="ECO:0007669"/>
    <property type="project" value="InterPro"/>
</dbReference>
<name>A0A564ZHH8_9BACT</name>
<dbReference type="Proteomes" id="UP000334340">
    <property type="component" value="Unassembled WGS sequence"/>
</dbReference>
<dbReference type="InterPro" id="IPR001962">
    <property type="entry name" value="Asn_synthase"/>
</dbReference>
<proteinExistence type="predicted"/>
<sequence>MLEATIDCLKAGFGAPYRKWLRYDLAELWDDLTSEQAVRARGWFDYKALQSARARSQAGKDDLYMLQWAVLTMELWARQFIDRNPAEMASIASIASLRLSR</sequence>
<dbReference type="EMBL" id="CABIKM010000017">
    <property type="protein sequence ID" value="VUZ84779.1"/>
    <property type="molecule type" value="Genomic_DNA"/>
</dbReference>
<organism evidence="2 3">
    <name type="scientific">Candidatus Methylomirabilis lanthanidiphila</name>
    <dbReference type="NCBI Taxonomy" id="2211376"/>
    <lineage>
        <taxon>Bacteria</taxon>
        <taxon>Candidatus Methylomirabilota</taxon>
        <taxon>Candidatus Methylomirabilia</taxon>
        <taxon>Candidatus Methylomirabilales</taxon>
        <taxon>Candidatus Methylomirabilaceae</taxon>
        <taxon>Candidatus Methylomirabilis</taxon>
    </lineage>
</organism>
<dbReference type="AlphaFoldDB" id="A0A564ZHH8"/>
<gene>
    <name evidence="2" type="ORF">MELA_01153</name>
</gene>
<dbReference type="Pfam" id="PF00733">
    <property type="entry name" value="Asn_synthase"/>
    <property type="match status" value="1"/>
</dbReference>
<keyword evidence="3" id="KW-1185">Reference proteome</keyword>
<evidence type="ECO:0000313" key="3">
    <source>
        <dbReference type="Proteomes" id="UP000334340"/>
    </source>
</evidence>
<protein>
    <recommendedName>
        <fullName evidence="1">Asparagine synthetase domain-containing protein</fullName>
    </recommendedName>
</protein>
<evidence type="ECO:0000313" key="2">
    <source>
        <dbReference type="EMBL" id="VUZ84779.1"/>
    </source>
</evidence>
<feature type="domain" description="Asparagine synthetase" evidence="1">
    <location>
        <begin position="10"/>
        <end position="78"/>
    </location>
</feature>